<evidence type="ECO:0000313" key="3">
    <source>
        <dbReference type="EMBL" id="KIS69189.1"/>
    </source>
</evidence>
<keyword evidence="2" id="KW-0732">Signal</keyword>
<dbReference type="KEGG" id="uma:UMAG_02540"/>
<feature type="region of interest" description="Disordered" evidence="1">
    <location>
        <begin position="163"/>
        <end position="208"/>
    </location>
</feature>
<evidence type="ECO:0000256" key="2">
    <source>
        <dbReference type="SAM" id="SignalP"/>
    </source>
</evidence>
<evidence type="ECO:0008006" key="5">
    <source>
        <dbReference type="Google" id="ProtNLM"/>
    </source>
</evidence>
<dbReference type="PHI-base" id="PHI:123392"/>
<feature type="chain" id="PRO_5002240563" description="Secreted protein" evidence="2">
    <location>
        <begin position="21"/>
        <end position="208"/>
    </location>
</feature>
<evidence type="ECO:0000256" key="1">
    <source>
        <dbReference type="SAM" id="MobiDB-lite"/>
    </source>
</evidence>
<dbReference type="VEuPathDB" id="FungiDB:UMAG_02540"/>
<proteinExistence type="predicted"/>
<keyword evidence="4" id="KW-1185">Reference proteome</keyword>
<dbReference type="GeneID" id="23563261"/>
<dbReference type="InParanoid" id="A0A0D1DYP7"/>
<dbReference type="EMBL" id="CM003145">
    <property type="protein sequence ID" value="KIS69189.1"/>
    <property type="molecule type" value="Genomic_DNA"/>
</dbReference>
<dbReference type="OrthoDB" id="2552474at2759"/>
<reference evidence="3 4" key="1">
    <citation type="journal article" date="2006" name="Nature">
        <title>Insights from the genome of the biotrophic fungal plant pathogen Ustilago maydis.</title>
        <authorList>
            <person name="Kamper J."/>
            <person name="Kahmann R."/>
            <person name="Bolker M."/>
            <person name="Ma L.J."/>
            <person name="Brefort T."/>
            <person name="Saville B.J."/>
            <person name="Banuett F."/>
            <person name="Kronstad J.W."/>
            <person name="Gold S.E."/>
            <person name="Muller O."/>
            <person name="Perlin M.H."/>
            <person name="Wosten H.A."/>
            <person name="de Vries R."/>
            <person name="Ruiz-Herrera J."/>
            <person name="Reynaga-Pena C.G."/>
            <person name="Snetselaar K."/>
            <person name="McCann M."/>
            <person name="Perez-Martin J."/>
            <person name="Feldbrugge M."/>
            <person name="Basse C.W."/>
            <person name="Steinberg G."/>
            <person name="Ibeas J.I."/>
            <person name="Holloman W."/>
            <person name="Guzman P."/>
            <person name="Farman M."/>
            <person name="Stajich J.E."/>
            <person name="Sentandreu R."/>
            <person name="Gonzalez-Prieto J.M."/>
            <person name="Kennell J.C."/>
            <person name="Molina L."/>
            <person name="Schirawski J."/>
            <person name="Mendoza-Mendoza A."/>
            <person name="Greilinger D."/>
            <person name="Munch K."/>
            <person name="Rossel N."/>
            <person name="Scherer M."/>
            <person name="Vranes M."/>
            <person name="Ladendorf O."/>
            <person name="Vincon V."/>
            <person name="Fuchs U."/>
            <person name="Sandrock B."/>
            <person name="Meng S."/>
            <person name="Ho E.C."/>
            <person name="Cahill M.J."/>
            <person name="Boyce K.J."/>
            <person name="Klose J."/>
            <person name="Klosterman S.J."/>
            <person name="Deelstra H.J."/>
            <person name="Ortiz-Castellanos L."/>
            <person name="Li W."/>
            <person name="Sanchez-Alonso P."/>
            <person name="Schreier P.H."/>
            <person name="Hauser-Hahn I."/>
            <person name="Vaupel M."/>
            <person name="Koopmann E."/>
            <person name="Friedrich G."/>
            <person name="Voss H."/>
            <person name="Schluter T."/>
            <person name="Margolis J."/>
            <person name="Platt D."/>
            <person name="Swimmer C."/>
            <person name="Gnirke A."/>
            <person name="Chen F."/>
            <person name="Vysotskaia V."/>
            <person name="Mannhaupt G."/>
            <person name="Guldener U."/>
            <person name="Munsterkotter M."/>
            <person name="Haase D."/>
            <person name="Oesterheld M."/>
            <person name="Mewes H.W."/>
            <person name="Mauceli E.W."/>
            <person name="DeCaprio D."/>
            <person name="Wade C.M."/>
            <person name="Butler J."/>
            <person name="Young S."/>
            <person name="Jaffe D.B."/>
            <person name="Calvo S."/>
            <person name="Nusbaum C."/>
            <person name="Galagan J."/>
            <person name="Birren B.W."/>
        </authorList>
    </citation>
    <scope>NUCLEOTIDE SEQUENCE [LARGE SCALE GENOMIC DNA]</scope>
    <source>
        <strain evidence="4">DSM 14603 / FGSC 9021 / UM521</strain>
    </source>
</reference>
<accession>A0A0D1DYP7</accession>
<dbReference type="eggNOG" id="ENOG502RDS2">
    <property type="taxonomic scope" value="Eukaryota"/>
</dbReference>
<organism evidence="3 4">
    <name type="scientific">Mycosarcoma maydis</name>
    <name type="common">Corn smut fungus</name>
    <name type="synonym">Ustilago maydis</name>
    <dbReference type="NCBI Taxonomy" id="5270"/>
    <lineage>
        <taxon>Eukaryota</taxon>
        <taxon>Fungi</taxon>
        <taxon>Dikarya</taxon>
        <taxon>Basidiomycota</taxon>
        <taxon>Ustilaginomycotina</taxon>
        <taxon>Ustilaginomycetes</taxon>
        <taxon>Ustilaginales</taxon>
        <taxon>Ustilaginaceae</taxon>
        <taxon>Mycosarcoma</taxon>
    </lineage>
</organism>
<sequence>MTKMLNLITILVGITSLVSGVMCVLPHVMPHELMQYDHNAGRLWNTVTNMKMLPGVRHTLNYEVGVTARWHHFLQEHGNTALNNILADLNHYVQEVDRRDYNVGPRFRKFLSANSKAQVLPVSERGEQYVARRLVNAFADTWQQHHAAQQQAAWQAELDAIEHEESGGVMSGSEEEGDTATGPGQVVQAERSQRAGSASAGPSRRNQS</sequence>
<gene>
    <name evidence="3" type="ORF">UMAG_02540</name>
</gene>
<evidence type="ECO:0000313" key="4">
    <source>
        <dbReference type="Proteomes" id="UP000000561"/>
    </source>
</evidence>
<feature type="signal peptide" evidence="2">
    <location>
        <begin position="1"/>
        <end position="20"/>
    </location>
</feature>
<dbReference type="Proteomes" id="UP000000561">
    <property type="component" value="Chromosome 6"/>
</dbReference>
<dbReference type="RefSeq" id="XP_011388950.1">
    <property type="nucleotide sequence ID" value="XM_011390648.1"/>
</dbReference>
<name>A0A0D1DYP7_MYCMD</name>
<protein>
    <recommendedName>
        <fullName evidence="5">Secreted protein</fullName>
    </recommendedName>
</protein>
<dbReference type="AlphaFoldDB" id="A0A0D1DYP7"/>